<keyword evidence="1" id="KW-0812">Transmembrane</keyword>
<dbReference type="AlphaFoldDB" id="A0A4Q7EKU1"/>
<keyword evidence="1" id="KW-1133">Transmembrane helix</keyword>
<comment type="caution">
    <text evidence="2">The sequence shown here is derived from an EMBL/GenBank/DDBJ whole genome shotgun (WGS) entry which is preliminary data.</text>
</comment>
<dbReference type="OrthoDB" id="501625at2"/>
<reference evidence="2 3" key="1">
    <citation type="submission" date="2018-11" db="EMBL/GenBank/DDBJ databases">
        <title>Whole genome sequencing of an environmental sample.</title>
        <authorList>
            <person name="Sarangi A.N."/>
            <person name="Singh D."/>
            <person name="Tripathy S."/>
        </authorList>
    </citation>
    <scope>NUCLEOTIDE SEQUENCE [LARGE SCALE GENOMIC DNA]</scope>
    <source>
        <strain evidence="2 3">Lakshadweep</strain>
    </source>
</reference>
<accession>A0A4Q7EKU1</accession>
<evidence type="ECO:0000313" key="2">
    <source>
        <dbReference type="EMBL" id="RZM82429.1"/>
    </source>
</evidence>
<dbReference type="RefSeq" id="WP_052288253.1">
    <property type="nucleotide sequence ID" value="NZ_QVFV01000001.1"/>
</dbReference>
<proteinExistence type="predicted"/>
<dbReference type="EMBL" id="QVFV01000001">
    <property type="protein sequence ID" value="RZM82429.1"/>
    <property type="molecule type" value="Genomic_DNA"/>
</dbReference>
<keyword evidence="3" id="KW-1185">Reference proteome</keyword>
<evidence type="ECO:0000313" key="3">
    <source>
        <dbReference type="Proteomes" id="UP000292459"/>
    </source>
</evidence>
<keyword evidence="1" id="KW-0472">Membrane</keyword>
<evidence type="ECO:0000256" key="1">
    <source>
        <dbReference type="SAM" id="Phobius"/>
    </source>
</evidence>
<name>A0A4Q7EKU1_9CYAN</name>
<feature type="transmembrane region" description="Helical" evidence="1">
    <location>
        <begin position="20"/>
        <end position="38"/>
    </location>
</feature>
<gene>
    <name evidence="2" type="ORF">DYY88_04070</name>
</gene>
<dbReference type="Proteomes" id="UP000292459">
    <property type="component" value="Unassembled WGS sequence"/>
</dbReference>
<protein>
    <submittedName>
        <fullName evidence="2">Uncharacterized protein</fullName>
    </submittedName>
</protein>
<organism evidence="2 3">
    <name type="scientific">Leptolyngbya iicbica LK</name>
    <dbReference type="NCBI Taxonomy" id="2294035"/>
    <lineage>
        <taxon>Bacteria</taxon>
        <taxon>Bacillati</taxon>
        <taxon>Cyanobacteriota</taxon>
        <taxon>Cyanophyceae</taxon>
        <taxon>Leptolyngbyales</taxon>
        <taxon>Leptolyngbyaceae</taxon>
        <taxon>Leptolyngbya group</taxon>
        <taxon>Leptolyngbya</taxon>
        <taxon>Leptolyngbya iicbica</taxon>
    </lineage>
</organism>
<sequence>MAALTRTKKRRPIIRTTALWFERFVAILAVVNLMLVLFDSSYIRFRDIYLRFLPEFTQWYGEVFKGITPERTTVNYLNTVDNLEEQVAQTGLQSVQAQSLLADLRQQSAAIIDENPFEVANKSGTLERIKNSVRDRVDVESSKAAFDTFWSADYLTAQGWTQEINYFNEDVVPLFETNYFRGIGENGQPADYFFWKLDIWFVGFFGVELLLRTLYISRRYKNYTWLDAVLLRWYDLLFFLPFWRWLRVIPVSVRVNHSQLVNLIPLRNRINRIFVSTFAVELTEIVVLRIVDQVQNLIRDGDVAKWLLALGKQNQYIDINGVNEVEAITSRLTTITMYQVLPHVKPEVDALLQHSVMQALNKAPGFQSFRGLPGIGNLPEQISQQVISQLSQTLYQTATGAIEDEEGAALTRDLLSKIGETLRNEVQQDNTVDELEQWTVALLEEIKINYVQQLSFEDIDRLRDENYKLYDLTQTRR</sequence>